<feature type="signal peptide" evidence="1">
    <location>
        <begin position="1"/>
        <end position="15"/>
    </location>
</feature>
<proteinExistence type="predicted"/>
<reference evidence="2" key="1">
    <citation type="submission" date="2018-01" db="EMBL/GenBank/DDBJ databases">
        <title>An insight into the sialome of Amazonian anophelines.</title>
        <authorList>
            <person name="Ribeiro J.M."/>
            <person name="Scarpassa V."/>
            <person name="Calvo E."/>
        </authorList>
    </citation>
    <scope>NUCLEOTIDE SEQUENCE</scope>
</reference>
<keyword evidence="1" id="KW-0732">Signal</keyword>
<accession>A0A2M4DD21</accession>
<name>A0A2M4DD21_ANODA</name>
<organism evidence="2">
    <name type="scientific">Anopheles darlingi</name>
    <name type="common">Mosquito</name>
    <dbReference type="NCBI Taxonomy" id="43151"/>
    <lineage>
        <taxon>Eukaryota</taxon>
        <taxon>Metazoa</taxon>
        <taxon>Ecdysozoa</taxon>
        <taxon>Arthropoda</taxon>
        <taxon>Hexapoda</taxon>
        <taxon>Insecta</taxon>
        <taxon>Pterygota</taxon>
        <taxon>Neoptera</taxon>
        <taxon>Endopterygota</taxon>
        <taxon>Diptera</taxon>
        <taxon>Nematocera</taxon>
        <taxon>Culicoidea</taxon>
        <taxon>Culicidae</taxon>
        <taxon>Anophelinae</taxon>
        <taxon>Anopheles</taxon>
    </lineage>
</organism>
<protein>
    <submittedName>
        <fullName evidence="2">Putative secreted protein</fullName>
    </submittedName>
</protein>
<feature type="chain" id="PRO_5014921630" evidence="1">
    <location>
        <begin position="16"/>
        <end position="83"/>
    </location>
</feature>
<evidence type="ECO:0000313" key="2">
    <source>
        <dbReference type="EMBL" id="MBW75483.1"/>
    </source>
</evidence>
<sequence>MFFIAVCFVILGARMHWFYLGGEGLEACTASRHDRRSQNAAFEGFSVHKLGCLCVSQPRLIARRAYSRKNWIETLFLHISNDG</sequence>
<evidence type="ECO:0000256" key="1">
    <source>
        <dbReference type="SAM" id="SignalP"/>
    </source>
</evidence>
<dbReference type="AlphaFoldDB" id="A0A2M4DD21"/>
<dbReference type="EMBL" id="GGFL01011305">
    <property type="protein sequence ID" value="MBW75483.1"/>
    <property type="molecule type" value="Transcribed_RNA"/>
</dbReference>